<dbReference type="InterPro" id="IPR007110">
    <property type="entry name" value="Ig-like_dom"/>
</dbReference>
<proteinExistence type="predicted"/>
<sequence length="185" mass="21473">MDVRFGNICNSEIQQTGIVKAILLKLYCILYDMTCKKQPLHKVREGRLIRQAVSLSDPVAKKTPKIIARAGQQLQMTCPISGYPIFNINWEKDILYLSISENLLNTLISKYTINLYEHYLLNIDRFLNDNRIMVIEQKKNCNILIIISQNVVTYIYIKTEFTIFDLDSKITENTNNGRCPNKPRL</sequence>
<dbReference type="AlphaFoldDB" id="A0A6G0U4K2"/>
<name>A0A6G0U4K2_APHGL</name>
<accession>A0A6G0U4K2</accession>
<organism evidence="2 3">
    <name type="scientific">Aphis glycines</name>
    <name type="common">Soybean aphid</name>
    <dbReference type="NCBI Taxonomy" id="307491"/>
    <lineage>
        <taxon>Eukaryota</taxon>
        <taxon>Metazoa</taxon>
        <taxon>Ecdysozoa</taxon>
        <taxon>Arthropoda</taxon>
        <taxon>Hexapoda</taxon>
        <taxon>Insecta</taxon>
        <taxon>Pterygota</taxon>
        <taxon>Neoptera</taxon>
        <taxon>Paraneoptera</taxon>
        <taxon>Hemiptera</taxon>
        <taxon>Sternorrhyncha</taxon>
        <taxon>Aphidomorpha</taxon>
        <taxon>Aphidoidea</taxon>
        <taxon>Aphididae</taxon>
        <taxon>Aphidini</taxon>
        <taxon>Aphis</taxon>
        <taxon>Aphis</taxon>
    </lineage>
</organism>
<comment type="caution">
    <text evidence="2">The sequence shown here is derived from an EMBL/GenBank/DDBJ whole genome shotgun (WGS) entry which is preliminary data.</text>
</comment>
<dbReference type="InterPro" id="IPR036179">
    <property type="entry name" value="Ig-like_dom_sf"/>
</dbReference>
<keyword evidence="3" id="KW-1185">Reference proteome</keyword>
<dbReference type="Proteomes" id="UP000475862">
    <property type="component" value="Unassembled WGS sequence"/>
</dbReference>
<evidence type="ECO:0000313" key="3">
    <source>
        <dbReference type="Proteomes" id="UP000475862"/>
    </source>
</evidence>
<dbReference type="PROSITE" id="PS50835">
    <property type="entry name" value="IG_LIKE"/>
    <property type="match status" value="1"/>
</dbReference>
<dbReference type="SUPFAM" id="SSF48726">
    <property type="entry name" value="Immunoglobulin"/>
    <property type="match status" value="1"/>
</dbReference>
<protein>
    <recommendedName>
        <fullName evidence="1">Ig-like domain-containing protein</fullName>
    </recommendedName>
</protein>
<dbReference type="EMBL" id="VYZN01000004">
    <property type="protein sequence ID" value="KAE9543887.1"/>
    <property type="molecule type" value="Genomic_DNA"/>
</dbReference>
<reference evidence="2 3" key="1">
    <citation type="submission" date="2019-08" db="EMBL/GenBank/DDBJ databases">
        <title>The genome of the soybean aphid Biotype 1, its phylome, world population structure and adaptation to the North American continent.</title>
        <authorList>
            <person name="Giordano R."/>
            <person name="Donthu R.K."/>
            <person name="Hernandez A.G."/>
            <person name="Wright C.L."/>
            <person name="Zimin A.V."/>
        </authorList>
    </citation>
    <scope>NUCLEOTIDE SEQUENCE [LARGE SCALE GENOMIC DNA]</scope>
    <source>
        <tissue evidence="2">Whole aphids</tissue>
    </source>
</reference>
<dbReference type="OrthoDB" id="5969272at2759"/>
<evidence type="ECO:0000313" key="2">
    <source>
        <dbReference type="EMBL" id="KAE9543887.1"/>
    </source>
</evidence>
<gene>
    <name evidence="2" type="ORF">AGLY_001865</name>
</gene>
<feature type="domain" description="Ig-like" evidence="1">
    <location>
        <begin position="58"/>
        <end position="93"/>
    </location>
</feature>
<evidence type="ECO:0000259" key="1">
    <source>
        <dbReference type="PROSITE" id="PS50835"/>
    </source>
</evidence>
<dbReference type="InterPro" id="IPR013783">
    <property type="entry name" value="Ig-like_fold"/>
</dbReference>
<dbReference type="Gene3D" id="2.60.40.10">
    <property type="entry name" value="Immunoglobulins"/>
    <property type="match status" value="1"/>
</dbReference>